<comment type="similarity">
    <text evidence="1">Belongs to the universal stress protein A family.</text>
</comment>
<reference evidence="3 4" key="1">
    <citation type="submission" date="2020-08" db="EMBL/GenBank/DDBJ databases">
        <title>Genomic Encyclopedia of Type Strains, Phase III (KMG-III): the genomes of soil and plant-associated and newly described type strains.</title>
        <authorList>
            <person name="Whitman W."/>
        </authorList>
    </citation>
    <scope>NUCLEOTIDE SEQUENCE [LARGE SCALE GENOMIC DNA]</scope>
    <source>
        <strain evidence="3 4">CECT 7015</strain>
    </source>
</reference>
<gene>
    <name evidence="3" type="ORF">FHS21_003220</name>
</gene>
<dbReference type="SUPFAM" id="SSF52402">
    <property type="entry name" value="Adenine nucleotide alpha hydrolases-like"/>
    <property type="match status" value="1"/>
</dbReference>
<feature type="domain" description="UspA" evidence="2">
    <location>
        <begin position="1"/>
        <end position="145"/>
    </location>
</feature>
<proteinExistence type="inferred from homology"/>
<keyword evidence="4" id="KW-1185">Reference proteome</keyword>
<dbReference type="RefSeq" id="WP_183662618.1">
    <property type="nucleotide sequence ID" value="NZ_JACHXN010000009.1"/>
</dbReference>
<accession>A0A839UA39</accession>
<evidence type="ECO:0000256" key="1">
    <source>
        <dbReference type="ARBA" id="ARBA00008791"/>
    </source>
</evidence>
<dbReference type="AlphaFoldDB" id="A0A839UA39"/>
<organism evidence="3 4">
    <name type="scientific">Phyllobacterium trifolii</name>
    <dbReference type="NCBI Taxonomy" id="300193"/>
    <lineage>
        <taxon>Bacteria</taxon>
        <taxon>Pseudomonadati</taxon>
        <taxon>Pseudomonadota</taxon>
        <taxon>Alphaproteobacteria</taxon>
        <taxon>Hyphomicrobiales</taxon>
        <taxon>Phyllobacteriaceae</taxon>
        <taxon>Phyllobacterium</taxon>
    </lineage>
</organism>
<evidence type="ECO:0000259" key="2">
    <source>
        <dbReference type="Pfam" id="PF00582"/>
    </source>
</evidence>
<dbReference type="PANTHER" id="PTHR46268">
    <property type="entry name" value="STRESS RESPONSE PROTEIN NHAX"/>
    <property type="match status" value="1"/>
</dbReference>
<dbReference type="Pfam" id="PF00582">
    <property type="entry name" value="Usp"/>
    <property type="match status" value="1"/>
</dbReference>
<protein>
    <submittedName>
        <fullName evidence="3">Nucleotide-binding universal stress UspA family protein</fullName>
    </submittedName>
</protein>
<name>A0A839UA39_9HYPH</name>
<evidence type="ECO:0000313" key="3">
    <source>
        <dbReference type="EMBL" id="MBB3146804.1"/>
    </source>
</evidence>
<dbReference type="Gene3D" id="3.40.50.620">
    <property type="entry name" value="HUPs"/>
    <property type="match status" value="1"/>
</dbReference>
<dbReference type="InterPro" id="IPR014729">
    <property type="entry name" value="Rossmann-like_a/b/a_fold"/>
</dbReference>
<dbReference type="CDD" id="cd00293">
    <property type="entry name" value="USP-like"/>
    <property type="match status" value="1"/>
</dbReference>
<sequence length="145" mass="15676">MFSHILIPTDGSALATLAVDKGIEFARDANAGVTVITVLEPFQIVTADPDQIRGTRAEYEKFVRMEGARALTDAELKAKQLGVTCRSVQVESDEPFQAIIDAGEKNSCDLIIMASHGRRGIGALLLGSVTLKVLTYSKIPVLVYR</sequence>
<evidence type="ECO:0000313" key="4">
    <source>
        <dbReference type="Proteomes" id="UP000554520"/>
    </source>
</evidence>
<dbReference type="InterPro" id="IPR006015">
    <property type="entry name" value="Universal_stress_UspA"/>
</dbReference>
<dbReference type="PRINTS" id="PR01438">
    <property type="entry name" value="UNVRSLSTRESS"/>
</dbReference>
<dbReference type="Proteomes" id="UP000554520">
    <property type="component" value="Unassembled WGS sequence"/>
</dbReference>
<dbReference type="PANTHER" id="PTHR46268:SF15">
    <property type="entry name" value="UNIVERSAL STRESS PROTEIN HP_0031"/>
    <property type="match status" value="1"/>
</dbReference>
<dbReference type="EMBL" id="JACHXN010000009">
    <property type="protein sequence ID" value="MBB3146804.1"/>
    <property type="molecule type" value="Genomic_DNA"/>
</dbReference>
<comment type="caution">
    <text evidence="3">The sequence shown here is derived from an EMBL/GenBank/DDBJ whole genome shotgun (WGS) entry which is preliminary data.</text>
</comment>
<dbReference type="InterPro" id="IPR006016">
    <property type="entry name" value="UspA"/>
</dbReference>